<evidence type="ECO:0000313" key="2">
    <source>
        <dbReference type="EMBL" id="CAH1988297.1"/>
    </source>
</evidence>
<dbReference type="AlphaFoldDB" id="A0A9P0LA06"/>
<evidence type="ECO:0000313" key="3">
    <source>
        <dbReference type="Proteomes" id="UP001152888"/>
    </source>
</evidence>
<keyword evidence="1" id="KW-0472">Membrane</keyword>
<dbReference type="Proteomes" id="UP001152888">
    <property type="component" value="Unassembled WGS sequence"/>
</dbReference>
<proteinExistence type="predicted"/>
<name>A0A9P0LA06_ACAOB</name>
<keyword evidence="3" id="KW-1185">Reference proteome</keyword>
<reference evidence="2" key="1">
    <citation type="submission" date="2022-03" db="EMBL/GenBank/DDBJ databases">
        <authorList>
            <person name="Sayadi A."/>
        </authorList>
    </citation>
    <scope>NUCLEOTIDE SEQUENCE</scope>
</reference>
<feature type="transmembrane region" description="Helical" evidence="1">
    <location>
        <begin position="12"/>
        <end position="31"/>
    </location>
</feature>
<accession>A0A9P0LA06</accession>
<gene>
    <name evidence="2" type="ORF">ACAOBT_LOCUS18390</name>
</gene>
<evidence type="ECO:0000256" key="1">
    <source>
        <dbReference type="SAM" id="Phobius"/>
    </source>
</evidence>
<dbReference type="EMBL" id="CAKOFQ010007041">
    <property type="protein sequence ID" value="CAH1988297.1"/>
    <property type="molecule type" value="Genomic_DNA"/>
</dbReference>
<keyword evidence="1" id="KW-0812">Transmembrane</keyword>
<keyword evidence="1" id="KW-1133">Transmembrane helix</keyword>
<comment type="caution">
    <text evidence="2">The sequence shown here is derived from an EMBL/GenBank/DDBJ whole genome shotgun (WGS) entry which is preliminary data.</text>
</comment>
<protein>
    <submittedName>
        <fullName evidence="2">Uncharacterized protein</fullName>
    </submittedName>
</protein>
<sequence>MGCKRLSCSWHRLLASSIFLEGAIIAGAISGG</sequence>
<organism evidence="2 3">
    <name type="scientific">Acanthoscelides obtectus</name>
    <name type="common">Bean weevil</name>
    <name type="synonym">Bruchus obtectus</name>
    <dbReference type="NCBI Taxonomy" id="200917"/>
    <lineage>
        <taxon>Eukaryota</taxon>
        <taxon>Metazoa</taxon>
        <taxon>Ecdysozoa</taxon>
        <taxon>Arthropoda</taxon>
        <taxon>Hexapoda</taxon>
        <taxon>Insecta</taxon>
        <taxon>Pterygota</taxon>
        <taxon>Neoptera</taxon>
        <taxon>Endopterygota</taxon>
        <taxon>Coleoptera</taxon>
        <taxon>Polyphaga</taxon>
        <taxon>Cucujiformia</taxon>
        <taxon>Chrysomeloidea</taxon>
        <taxon>Chrysomelidae</taxon>
        <taxon>Bruchinae</taxon>
        <taxon>Bruchini</taxon>
        <taxon>Acanthoscelides</taxon>
    </lineage>
</organism>